<dbReference type="Gene3D" id="3.60.70.12">
    <property type="entry name" value="L-amino peptidase D-ALA esterase/amidase"/>
    <property type="match status" value="1"/>
</dbReference>
<dbReference type="InterPro" id="IPR005321">
    <property type="entry name" value="Peptidase_S58_DmpA"/>
</dbReference>
<dbReference type="Pfam" id="PF03576">
    <property type="entry name" value="Peptidase_S58"/>
    <property type="match status" value="1"/>
</dbReference>
<reference evidence="2 3" key="1">
    <citation type="submission" date="2015-09" db="EMBL/GenBank/DDBJ databases">
        <authorList>
            <consortium name="Pathogen Informatics"/>
        </authorList>
    </citation>
    <scope>NUCLEOTIDE SEQUENCE [LARGE SCALE GENOMIC DNA]</scope>
    <source>
        <strain evidence="2 3">2789STDY5834856</strain>
    </source>
</reference>
<accession>A0A174J157</accession>
<sequence length="322" mass="34024">MKEINIADIDGIRIGHAEDKIGATGCTVLICEEGASAGVDVRGGAPGTRETDLLDPVQMVQKAHAVVLSGGSAFGLDAAAGVMEYLEERNVGHDVSITKVPIVCQAVIFDLICGDMKCRPNKEMGLKACIDSEKYNENVNGNIGAGTGAVVGKFKGPQFAMKGGLGMYAVQVGDLKIGAVVSVNCLGDVINYENGEIIAGALNEDMKTFANTEKMMIGMYDVKKDAFNGNTTIGVVVTNADLTKAEANKVASMTHNAYGRTMRPAHTMFDGDTIFTMATGKVKCDVNVAGLLATKVMEEAIMRAIKSANSEYGFVSYKELNK</sequence>
<dbReference type="PANTHER" id="PTHR36512:SF3">
    <property type="entry name" value="BLR5678 PROTEIN"/>
    <property type="match status" value="1"/>
</dbReference>
<evidence type="ECO:0000313" key="2">
    <source>
        <dbReference type="EMBL" id="CUO90809.1"/>
    </source>
</evidence>
<dbReference type="InterPro" id="IPR016117">
    <property type="entry name" value="ArgJ-like_dom_sf"/>
</dbReference>
<comment type="similarity">
    <text evidence="1">Belongs to the peptidase S58 family.</text>
</comment>
<evidence type="ECO:0000256" key="1">
    <source>
        <dbReference type="ARBA" id="ARBA00007068"/>
    </source>
</evidence>
<organism evidence="2 3">
    <name type="scientific">Clostridium disporicum</name>
    <dbReference type="NCBI Taxonomy" id="84024"/>
    <lineage>
        <taxon>Bacteria</taxon>
        <taxon>Bacillati</taxon>
        <taxon>Bacillota</taxon>
        <taxon>Clostridia</taxon>
        <taxon>Eubacteriales</taxon>
        <taxon>Clostridiaceae</taxon>
        <taxon>Clostridium</taxon>
    </lineage>
</organism>
<dbReference type="SUPFAM" id="SSF56266">
    <property type="entry name" value="DmpA/ArgJ-like"/>
    <property type="match status" value="1"/>
</dbReference>
<dbReference type="Proteomes" id="UP000095594">
    <property type="component" value="Unassembled WGS sequence"/>
</dbReference>
<dbReference type="OrthoDB" id="9808347at2"/>
<dbReference type="CDD" id="cd02252">
    <property type="entry name" value="nylC_like"/>
    <property type="match status" value="1"/>
</dbReference>
<gene>
    <name evidence="2" type="ORF">ERS852471_02578</name>
</gene>
<evidence type="ECO:0000313" key="3">
    <source>
        <dbReference type="Proteomes" id="UP000095594"/>
    </source>
</evidence>
<dbReference type="GO" id="GO:0004177">
    <property type="term" value="F:aminopeptidase activity"/>
    <property type="evidence" value="ECO:0007669"/>
    <property type="project" value="TreeGrafter"/>
</dbReference>
<proteinExistence type="inferred from homology"/>
<dbReference type="RefSeq" id="WP_055267168.1">
    <property type="nucleotide sequence ID" value="NZ_CABIXQ010000019.1"/>
</dbReference>
<name>A0A174J157_9CLOT</name>
<protein>
    <submittedName>
        <fullName evidence="2">Peptidase S58 DmpA</fullName>
    </submittedName>
</protein>
<dbReference type="AlphaFoldDB" id="A0A174J157"/>
<dbReference type="EMBL" id="CYZX01000019">
    <property type="protein sequence ID" value="CUO90809.1"/>
    <property type="molecule type" value="Genomic_DNA"/>
</dbReference>
<dbReference type="PANTHER" id="PTHR36512">
    <property type="entry name" value="D-AMINOPEPTIDASE"/>
    <property type="match status" value="1"/>
</dbReference>